<dbReference type="Gene3D" id="2.40.128.130">
    <property type="entry name" value="Autotransporter beta-domain"/>
    <property type="match status" value="1"/>
</dbReference>
<evidence type="ECO:0000313" key="4">
    <source>
        <dbReference type="Proteomes" id="UP000035037"/>
    </source>
</evidence>
<feature type="region of interest" description="Disordered" evidence="1">
    <location>
        <begin position="1"/>
        <end position="44"/>
    </location>
</feature>
<evidence type="ECO:0000259" key="2">
    <source>
        <dbReference type="SMART" id="SM00869"/>
    </source>
</evidence>
<dbReference type="SMART" id="SM00869">
    <property type="entry name" value="Autotransporter"/>
    <property type="match status" value="1"/>
</dbReference>
<name>A0A0G8AS02_9SYNE</name>
<evidence type="ECO:0000256" key="1">
    <source>
        <dbReference type="SAM" id="MobiDB-lite"/>
    </source>
</evidence>
<dbReference type="AlphaFoldDB" id="A0A0G8AS02"/>
<gene>
    <name evidence="3" type="ORF">TQ37_08485</name>
</gene>
<comment type="caution">
    <text evidence="3">The sequence shown here is derived from an EMBL/GenBank/DDBJ whole genome shotgun (WGS) entry which is preliminary data.</text>
</comment>
<dbReference type="Pfam" id="PF03797">
    <property type="entry name" value="Autotransporter"/>
    <property type="match status" value="1"/>
</dbReference>
<feature type="domain" description="Autotransporter" evidence="2">
    <location>
        <begin position="110"/>
        <end position="462"/>
    </location>
</feature>
<dbReference type="PATRIC" id="fig|1608419.3.peg.872"/>
<feature type="compositionally biased region" description="Low complexity" evidence="1">
    <location>
        <begin position="13"/>
        <end position="25"/>
    </location>
</feature>
<dbReference type="Proteomes" id="UP000035037">
    <property type="component" value="Unassembled WGS sequence"/>
</dbReference>
<dbReference type="EMBL" id="JYFQ01000173">
    <property type="protein sequence ID" value="KKZ10603.1"/>
    <property type="molecule type" value="Genomic_DNA"/>
</dbReference>
<dbReference type="InterPro" id="IPR036709">
    <property type="entry name" value="Autotransporte_beta_dom_sf"/>
</dbReference>
<organism evidence="3 4">
    <name type="scientific">Candidatus Synechococcus spongiarum 15L</name>
    <dbReference type="NCBI Taxonomy" id="1608419"/>
    <lineage>
        <taxon>Bacteria</taxon>
        <taxon>Bacillati</taxon>
        <taxon>Cyanobacteriota</taxon>
        <taxon>Cyanophyceae</taxon>
        <taxon>Synechococcales</taxon>
        <taxon>Synechococcaceae</taxon>
        <taxon>Synechococcus</taxon>
    </lineage>
</organism>
<accession>A0A0G8AS02</accession>
<dbReference type="SUPFAM" id="SSF56935">
    <property type="entry name" value="Porins"/>
    <property type="match status" value="1"/>
</dbReference>
<feature type="compositionally biased region" description="Basic residues" evidence="1">
    <location>
        <begin position="26"/>
        <end position="41"/>
    </location>
</feature>
<dbReference type="InterPro" id="IPR005546">
    <property type="entry name" value="Autotransporte_beta"/>
</dbReference>
<dbReference type="SUPFAM" id="SSF103515">
    <property type="entry name" value="Autotransporter"/>
    <property type="match status" value="1"/>
</dbReference>
<reference evidence="3 4" key="2">
    <citation type="submission" date="2015-05" db="EMBL/GenBank/DDBJ databases">
        <title>Lifestyle Evolution in Cyanobacterial Symbionts of Sponges.</title>
        <authorList>
            <person name="Burgsdorf I."/>
            <person name="Slaby B.M."/>
            <person name="Handley K.M."/>
            <person name="Haber M."/>
            <person name="Blom J."/>
            <person name="Marshall C.W."/>
            <person name="Gilbert J.A."/>
            <person name="Hentschel U."/>
            <person name="Steindler L."/>
        </authorList>
    </citation>
    <scope>NUCLEOTIDE SEQUENCE [LARGE SCALE GENOMIC DNA]</scope>
    <source>
        <strain evidence="3">15L</strain>
    </source>
</reference>
<reference evidence="3 4" key="1">
    <citation type="submission" date="2015-02" db="EMBL/GenBank/DDBJ databases">
        <authorList>
            <person name="Slaby B."/>
            <person name="Hentschel U."/>
        </authorList>
    </citation>
    <scope>NUCLEOTIDE SEQUENCE [LARGE SCALE GENOMIC DNA]</scope>
    <source>
        <strain evidence="3">15L</strain>
    </source>
</reference>
<proteinExistence type="predicted"/>
<evidence type="ECO:0000313" key="3">
    <source>
        <dbReference type="EMBL" id="KKZ10603.1"/>
    </source>
</evidence>
<sequence>MSGVSTYVKDQFSSSTADPTPTASAKPRRAVQSRIRKRRTRTAANTAANSVSFLDRSSDYLFSRHQEINAGGFDLQHALALLGTDFNVPLASLNLARIDASPDEATPSRNFALWGSIDYSKFGDAANDFSLDGQNWTYTVGVDGQLNPSLLAGVALSLGTTRTDYDYIDSAVTGNYDVDLTVVTPYLNWSANDSLDLWASVGYGKGASRFSLDTIGALELSSVDSLNQDDTRQNRDSDFFSFAGGLRWEAFRSDQTQLALKLAGSTTSFLDSDSQEGRIGAELSRDFSFRSGVLSTSMDLAFLLDNDNTSATELVGGLDWAAANNKFTASAVARTLLFTGDRYEWGVGAALNYKAGTRPGEGLALSLQPSFGITDSNLVDLDILASTDDAYLAFHQRQPTARFHAEVAYGFRNGTALLTPYTRLDTTDHSTTYGAGIRYQLDNSLDLDLSASRWNSSSGNNDNRLFLQLRSDL</sequence>
<protein>
    <recommendedName>
        <fullName evidence="2">Autotransporter domain-containing protein</fullName>
    </recommendedName>
</protein>